<dbReference type="WBParaSite" id="PS1159_v2.g13410.t1">
    <property type="protein sequence ID" value="PS1159_v2.g13410.t1"/>
    <property type="gene ID" value="PS1159_v2.g13410"/>
</dbReference>
<organism evidence="1 2">
    <name type="scientific">Panagrolaimus sp. PS1159</name>
    <dbReference type="NCBI Taxonomy" id="55785"/>
    <lineage>
        <taxon>Eukaryota</taxon>
        <taxon>Metazoa</taxon>
        <taxon>Ecdysozoa</taxon>
        <taxon>Nematoda</taxon>
        <taxon>Chromadorea</taxon>
        <taxon>Rhabditida</taxon>
        <taxon>Tylenchina</taxon>
        <taxon>Panagrolaimomorpha</taxon>
        <taxon>Panagrolaimoidea</taxon>
        <taxon>Panagrolaimidae</taxon>
        <taxon>Panagrolaimus</taxon>
    </lineage>
</organism>
<reference evidence="2" key="1">
    <citation type="submission" date="2022-11" db="UniProtKB">
        <authorList>
            <consortium name="WormBaseParasite"/>
        </authorList>
    </citation>
    <scope>IDENTIFICATION</scope>
</reference>
<evidence type="ECO:0000313" key="1">
    <source>
        <dbReference type="Proteomes" id="UP000887580"/>
    </source>
</evidence>
<proteinExistence type="predicted"/>
<accession>A0AC35F359</accession>
<name>A0AC35F359_9BILA</name>
<protein>
    <submittedName>
        <fullName evidence="2">Uncharacterized protein</fullName>
    </submittedName>
</protein>
<evidence type="ECO:0000313" key="2">
    <source>
        <dbReference type="WBParaSite" id="PS1159_v2.g13410.t1"/>
    </source>
</evidence>
<dbReference type="Proteomes" id="UP000887580">
    <property type="component" value="Unplaced"/>
</dbReference>
<sequence>MSCGQQCKLDELCSIRQAHHSDALCSDLQKIANENGYKLKMKNDLLSNKMKSVTNVVVKSKVEAYNLIKNTVLPSQDKCKI</sequence>